<dbReference type="GO" id="GO:0046654">
    <property type="term" value="P:tetrahydrofolate biosynthetic process"/>
    <property type="evidence" value="ECO:0007669"/>
    <property type="project" value="UniProtKB-UniRule"/>
</dbReference>
<dbReference type="FunFam" id="3.30.1130.10:FF:000002">
    <property type="entry name" value="7,8-dihydroneopterin aldolase"/>
    <property type="match status" value="1"/>
</dbReference>
<dbReference type="Gene3D" id="3.30.1130.10">
    <property type="match status" value="1"/>
</dbReference>
<evidence type="ECO:0000256" key="6">
    <source>
        <dbReference type="ARBA" id="ARBA00023235"/>
    </source>
</evidence>
<dbReference type="AlphaFoldDB" id="A0A4U1BIX3"/>
<keyword evidence="5 8" id="KW-0289">Folate biosynthesis</keyword>
<feature type="domain" description="Dihydroneopterin aldolase/epimerase" evidence="9">
    <location>
        <begin position="6"/>
        <end position="116"/>
    </location>
</feature>
<accession>A0A4U1BIX3</accession>
<keyword evidence="6" id="KW-0413">Isomerase</keyword>
<comment type="similarity">
    <text evidence="4 8">Belongs to the DHNA family.</text>
</comment>
<dbReference type="NCBIfam" id="TIGR00525">
    <property type="entry name" value="folB"/>
    <property type="match status" value="1"/>
</dbReference>
<keyword evidence="7 8" id="KW-0456">Lyase</keyword>
<evidence type="ECO:0000256" key="7">
    <source>
        <dbReference type="ARBA" id="ARBA00023239"/>
    </source>
</evidence>
<dbReference type="NCBIfam" id="TIGR00526">
    <property type="entry name" value="folB_dom"/>
    <property type="match status" value="1"/>
</dbReference>
<proteinExistence type="inferred from homology"/>
<dbReference type="SUPFAM" id="SSF55620">
    <property type="entry name" value="Tetrahydrobiopterin biosynthesis enzymes-like"/>
    <property type="match status" value="1"/>
</dbReference>
<evidence type="ECO:0000256" key="8">
    <source>
        <dbReference type="RuleBase" id="RU362079"/>
    </source>
</evidence>
<evidence type="ECO:0000256" key="2">
    <source>
        <dbReference type="ARBA" id="ARBA00001353"/>
    </source>
</evidence>
<dbReference type="CDD" id="cd00534">
    <property type="entry name" value="DHNA_DHNTPE"/>
    <property type="match status" value="1"/>
</dbReference>
<dbReference type="PANTHER" id="PTHR42844">
    <property type="entry name" value="DIHYDRONEOPTERIN ALDOLASE 1-RELATED"/>
    <property type="match status" value="1"/>
</dbReference>
<evidence type="ECO:0000313" key="11">
    <source>
        <dbReference type="Proteomes" id="UP000305674"/>
    </source>
</evidence>
<dbReference type="GO" id="GO:0046656">
    <property type="term" value="P:folic acid biosynthetic process"/>
    <property type="evidence" value="ECO:0007669"/>
    <property type="project" value="UniProtKB-UniRule"/>
</dbReference>
<keyword evidence="11" id="KW-1185">Reference proteome</keyword>
<dbReference type="InterPro" id="IPR006156">
    <property type="entry name" value="Dihydroneopterin_aldolase"/>
</dbReference>
<evidence type="ECO:0000256" key="5">
    <source>
        <dbReference type="ARBA" id="ARBA00022909"/>
    </source>
</evidence>
<dbReference type="GO" id="GO:0016853">
    <property type="term" value="F:isomerase activity"/>
    <property type="evidence" value="ECO:0007669"/>
    <property type="project" value="UniProtKB-KW"/>
</dbReference>
<dbReference type="RefSeq" id="WP_136850981.1">
    <property type="nucleotide sequence ID" value="NZ_SWCI01000001.1"/>
</dbReference>
<sequence>MQADTVFVDQLKCEAVIGVFDWEKQITQPLFLDLEMSWDHRPAAASDDYRHALCYDTVSTAVTELVEGRPHELVETVAERVAELIRSRFGVHWVRVTVNKPGAVKNAANLGVRIERGSRTHP</sequence>
<comment type="pathway">
    <text evidence="3 8">Cofactor biosynthesis; tetrahydrofolate biosynthesis; 2-amino-4-hydroxy-6-hydroxymethyl-7,8-dihydropteridine diphosphate from 7,8-dihydroneopterin triphosphate: step 3/4.</text>
</comment>
<comment type="function">
    <text evidence="8">Catalyzes the conversion of 7,8-dihydroneopterin to 6-hydroxymethyl-7,8-dihydropterin.</text>
</comment>
<evidence type="ECO:0000256" key="4">
    <source>
        <dbReference type="ARBA" id="ARBA00005708"/>
    </source>
</evidence>
<comment type="catalytic activity">
    <reaction evidence="2 8">
        <text>7,8-dihydroneopterin = 6-hydroxymethyl-7,8-dihydropterin + glycolaldehyde</text>
        <dbReference type="Rhea" id="RHEA:10540"/>
        <dbReference type="ChEBI" id="CHEBI:17001"/>
        <dbReference type="ChEBI" id="CHEBI:17071"/>
        <dbReference type="ChEBI" id="CHEBI:44841"/>
        <dbReference type="EC" id="4.1.2.25"/>
    </reaction>
</comment>
<organism evidence="10 11">
    <name type="scientific">Ferrimonas sediminicola</name>
    <dbReference type="NCBI Taxonomy" id="2569538"/>
    <lineage>
        <taxon>Bacteria</taxon>
        <taxon>Pseudomonadati</taxon>
        <taxon>Pseudomonadota</taxon>
        <taxon>Gammaproteobacteria</taxon>
        <taxon>Alteromonadales</taxon>
        <taxon>Ferrimonadaceae</taxon>
        <taxon>Ferrimonas</taxon>
    </lineage>
</organism>
<dbReference type="PANTHER" id="PTHR42844:SF1">
    <property type="entry name" value="DIHYDRONEOPTERIN ALDOLASE 1-RELATED"/>
    <property type="match status" value="1"/>
</dbReference>
<dbReference type="SMART" id="SM00905">
    <property type="entry name" value="FolB"/>
    <property type="match status" value="1"/>
</dbReference>
<reference evidence="10 11" key="1">
    <citation type="submission" date="2019-04" db="EMBL/GenBank/DDBJ databases">
        <authorList>
            <person name="Hwang J.C."/>
        </authorList>
    </citation>
    <scope>NUCLEOTIDE SEQUENCE [LARGE SCALE GENOMIC DNA]</scope>
    <source>
        <strain evidence="10 11">IMCC35001</strain>
    </source>
</reference>
<dbReference type="UniPathway" id="UPA00077">
    <property type="reaction ID" value="UER00154"/>
</dbReference>
<comment type="catalytic activity">
    <reaction evidence="1">
        <text>7,8-dihydroneopterin = 7,8-dihydromonapterin</text>
        <dbReference type="Rhea" id="RHEA:45328"/>
        <dbReference type="ChEBI" id="CHEBI:17001"/>
        <dbReference type="ChEBI" id="CHEBI:71175"/>
        <dbReference type="EC" id="5.1.99.8"/>
    </reaction>
</comment>
<dbReference type="EMBL" id="SWCI01000001">
    <property type="protein sequence ID" value="TKB51430.1"/>
    <property type="molecule type" value="Genomic_DNA"/>
</dbReference>
<evidence type="ECO:0000313" key="10">
    <source>
        <dbReference type="EMBL" id="TKB51430.1"/>
    </source>
</evidence>
<gene>
    <name evidence="10" type="primary">folB</name>
    <name evidence="10" type="ORF">FCL40_02425</name>
</gene>
<evidence type="ECO:0000256" key="1">
    <source>
        <dbReference type="ARBA" id="ARBA00000693"/>
    </source>
</evidence>
<evidence type="ECO:0000256" key="3">
    <source>
        <dbReference type="ARBA" id="ARBA00005013"/>
    </source>
</evidence>
<name>A0A4U1BIX3_9GAMM</name>
<dbReference type="OrthoDB" id="9810587at2"/>
<dbReference type="InterPro" id="IPR006157">
    <property type="entry name" value="FolB_dom"/>
</dbReference>
<dbReference type="InterPro" id="IPR043133">
    <property type="entry name" value="GTP-CH-I_C/QueF"/>
</dbReference>
<dbReference type="GO" id="GO:0005737">
    <property type="term" value="C:cytoplasm"/>
    <property type="evidence" value="ECO:0007669"/>
    <property type="project" value="TreeGrafter"/>
</dbReference>
<dbReference type="GO" id="GO:0004150">
    <property type="term" value="F:dihydroneopterin aldolase activity"/>
    <property type="evidence" value="ECO:0007669"/>
    <property type="project" value="UniProtKB-UniRule"/>
</dbReference>
<protein>
    <recommendedName>
        <fullName evidence="8">7,8-dihydroneopterin aldolase</fullName>
        <ecNumber evidence="8">4.1.2.25</ecNumber>
    </recommendedName>
</protein>
<comment type="caution">
    <text evidence="10">The sequence shown here is derived from an EMBL/GenBank/DDBJ whole genome shotgun (WGS) entry which is preliminary data.</text>
</comment>
<dbReference type="Proteomes" id="UP000305674">
    <property type="component" value="Unassembled WGS sequence"/>
</dbReference>
<dbReference type="Pfam" id="PF02152">
    <property type="entry name" value="FolB"/>
    <property type="match status" value="1"/>
</dbReference>
<dbReference type="EC" id="4.1.2.25" evidence="8"/>
<evidence type="ECO:0000259" key="9">
    <source>
        <dbReference type="SMART" id="SM00905"/>
    </source>
</evidence>